<dbReference type="EMBL" id="JBHMEY010000006">
    <property type="protein sequence ID" value="MFB9095427.1"/>
    <property type="molecule type" value="Genomic_DNA"/>
</dbReference>
<dbReference type="PANTHER" id="PTHR23084">
    <property type="entry name" value="PHOSPHATIDYLINOSITOL-4-PHOSPHATE 5-KINASE RELATED"/>
    <property type="match status" value="1"/>
</dbReference>
<comment type="caution">
    <text evidence="2">The sequence shown here is derived from an EMBL/GenBank/DDBJ whole genome shotgun (WGS) entry which is preliminary data.</text>
</comment>
<evidence type="ECO:0000313" key="3">
    <source>
        <dbReference type="Proteomes" id="UP001589607"/>
    </source>
</evidence>
<dbReference type="SUPFAM" id="SSF53474">
    <property type="entry name" value="alpha/beta-Hydrolases"/>
    <property type="match status" value="1"/>
</dbReference>
<feature type="chain" id="PRO_5045061026" description="MORN repeat-containing protein" evidence="1">
    <location>
        <begin position="20"/>
        <end position="448"/>
    </location>
</feature>
<dbReference type="PANTHER" id="PTHR23084:SF263">
    <property type="entry name" value="MORN REPEAT-CONTAINING PROTEIN 1"/>
    <property type="match status" value="1"/>
</dbReference>
<dbReference type="InterPro" id="IPR029058">
    <property type="entry name" value="AB_hydrolase_fold"/>
</dbReference>
<proteinExistence type="predicted"/>
<keyword evidence="1" id="KW-0732">Signal</keyword>
<keyword evidence="3" id="KW-1185">Reference proteome</keyword>
<accession>A0ABV5GJ77</accession>
<dbReference type="SUPFAM" id="SSF82185">
    <property type="entry name" value="Histone H3 K4-specific methyltransferase SET7/9 N-terminal domain"/>
    <property type="match status" value="1"/>
</dbReference>
<organism evidence="2 3">
    <name type="scientific">Flavobacterium jumunjinense</name>
    <dbReference type="NCBI Taxonomy" id="998845"/>
    <lineage>
        <taxon>Bacteria</taxon>
        <taxon>Pseudomonadati</taxon>
        <taxon>Bacteroidota</taxon>
        <taxon>Flavobacteriia</taxon>
        <taxon>Flavobacteriales</taxon>
        <taxon>Flavobacteriaceae</taxon>
        <taxon>Flavobacterium</taxon>
    </lineage>
</organism>
<evidence type="ECO:0000256" key="1">
    <source>
        <dbReference type="SAM" id="SignalP"/>
    </source>
</evidence>
<evidence type="ECO:0000313" key="2">
    <source>
        <dbReference type="EMBL" id="MFB9095427.1"/>
    </source>
</evidence>
<dbReference type="RefSeq" id="WP_236456991.1">
    <property type="nucleotide sequence ID" value="NZ_CBCSGE010000010.1"/>
</dbReference>
<protein>
    <recommendedName>
        <fullName evidence="4">MORN repeat-containing protein</fullName>
    </recommendedName>
</protein>
<feature type="signal peptide" evidence="1">
    <location>
        <begin position="1"/>
        <end position="19"/>
    </location>
</feature>
<name>A0ABV5GJ77_9FLAO</name>
<dbReference type="Proteomes" id="UP001589607">
    <property type="component" value="Unassembled WGS sequence"/>
</dbReference>
<dbReference type="Gene3D" id="2.20.110.10">
    <property type="entry name" value="Histone H3 K4-specific methyltransferase SET7/9 N-terminal domain"/>
    <property type="match status" value="1"/>
</dbReference>
<reference evidence="2 3" key="1">
    <citation type="submission" date="2024-09" db="EMBL/GenBank/DDBJ databases">
        <authorList>
            <person name="Sun Q."/>
            <person name="Mori K."/>
        </authorList>
    </citation>
    <scope>NUCLEOTIDE SEQUENCE [LARGE SCALE GENOMIC DNA]</scope>
    <source>
        <strain evidence="2 3">CECT 7955</strain>
    </source>
</reference>
<evidence type="ECO:0008006" key="4">
    <source>
        <dbReference type="Google" id="ProtNLM"/>
    </source>
</evidence>
<gene>
    <name evidence="2" type="ORF">ACFFVF_02775</name>
</gene>
<sequence>MRLLFFSLLTLITTTISFAQNNGQFIKDAKTGCQIWSDNYSPKDSITWGGDCKDKYAEGFGKLTWFLNQKIDATYVGNMKKGNPNGKGKYIINNYGILKGNFKNGQLDGQGEIDYTDGRKLKGNFVNGDLLDLDKTYLDLLKKHTSNLIDTANIYQGDGESKSLFYYTLTPKKIKAVLVLFPSAFESCESVISCNKNLIQKSFDKGMMTIVISSNFNRSLSLDNFAFGFINNTFLELITKFNAPKEKFILCGLSLGGMNAFRYTEMSQDNNFSTSLKPIAVIGVDPPIDEMGLYKRAFDEINLYQSDSMKLNKGQLNALAEDKMLVAHFQEIYGGSPEEAPKEYIQHSPYTRTEQDGGNAKYLIKIQTKIYCDPDINWHLKNRTRDYYHINAIDQTALINFLTLKGNKNAEFVSSIGKGYRLDGTRHPHTWSIIDADDCIKWIEQILK</sequence>